<reference evidence="7 8" key="1">
    <citation type="submission" date="2020-10" db="EMBL/GenBank/DDBJ databases">
        <title>The Coptis chinensis genome and diversification of protoberbering-type alkaloids.</title>
        <authorList>
            <person name="Wang B."/>
            <person name="Shu S."/>
            <person name="Song C."/>
            <person name="Liu Y."/>
        </authorList>
    </citation>
    <scope>NUCLEOTIDE SEQUENCE [LARGE SCALE GENOMIC DNA]</scope>
    <source>
        <strain evidence="7">HL-2020</strain>
        <tissue evidence="7">Leaf</tissue>
    </source>
</reference>
<keyword evidence="6" id="KW-1133">Transmembrane helix</keyword>
<dbReference type="Proteomes" id="UP000631114">
    <property type="component" value="Unassembled WGS sequence"/>
</dbReference>
<keyword evidence="3" id="KW-0808">Transferase</keyword>
<keyword evidence="8" id="KW-1185">Reference proteome</keyword>
<dbReference type="Pfam" id="PF03141">
    <property type="entry name" value="Methyltransf_29"/>
    <property type="match status" value="1"/>
</dbReference>
<keyword evidence="4" id="KW-0735">Signal-anchor</keyword>
<comment type="caution">
    <text evidence="7">The sequence shown here is derived from an EMBL/GenBank/DDBJ whole genome shotgun (WGS) entry which is preliminary data.</text>
</comment>
<dbReference type="EMBL" id="JADFTS010000001">
    <property type="protein sequence ID" value="KAF9623447.1"/>
    <property type="molecule type" value="Genomic_DNA"/>
</dbReference>
<sequence>MDSARTTGSLYTRLFFLFLLVSSNLLTFFLSSFSSCSFNYTPTAATTSTILVSDGAADDSPTTTHLASEFLAFTSPQPLPFGYSANFDSDTMHPPVGHPCTLFKDDLEQYMSYDVNGSCPEDELLAQKLLLKGCEPLPRRRCRPAASPHYIEPFPLPLSLWSIPSDNSVVWTAYSCKNYDCLVNRIRNQKGFDDCKDCFDLNSREKTRWKSSGGLDFSMDEVLASKRPGTVRIGLDIGGGSGTFAVRMMERNITIVTTSMNFNGPFNNFIASRGVIPLYVSISQRLPFFDNTLDIVHSMHVMSNWIPTKILHFLLFDIYRVLRPGGLFWLDHFFCVDKQLDVYVPLIEGIGFTKVKWVIGRKLDRGPEMGEMYISALLEKPLKNSS</sequence>
<organism evidence="7 8">
    <name type="scientific">Coptis chinensis</name>
    <dbReference type="NCBI Taxonomy" id="261450"/>
    <lineage>
        <taxon>Eukaryota</taxon>
        <taxon>Viridiplantae</taxon>
        <taxon>Streptophyta</taxon>
        <taxon>Embryophyta</taxon>
        <taxon>Tracheophyta</taxon>
        <taxon>Spermatophyta</taxon>
        <taxon>Magnoliopsida</taxon>
        <taxon>Ranunculales</taxon>
        <taxon>Ranunculaceae</taxon>
        <taxon>Coptidoideae</taxon>
        <taxon>Coptis</taxon>
    </lineage>
</organism>
<evidence type="ECO:0000256" key="4">
    <source>
        <dbReference type="ARBA" id="ARBA00022968"/>
    </source>
</evidence>
<dbReference type="OrthoDB" id="2013972at2759"/>
<dbReference type="InterPro" id="IPR053223">
    <property type="entry name" value="Prob_Methyltransferase"/>
</dbReference>
<feature type="transmembrane region" description="Helical" evidence="6">
    <location>
        <begin position="12"/>
        <end position="33"/>
    </location>
</feature>
<comment type="similarity">
    <text evidence="2">Belongs to the methyltransferase superfamily.</text>
</comment>
<name>A0A835IWB1_9MAGN</name>
<dbReference type="Gene3D" id="3.40.50.150">
    <property type="entry name" value="Vaccinia Virus protein VP39"/>
    <property type="match status" value="1"/>
</dbReference>
<evidence type="ECO:0000256" key="3">
    <source>
        <dbReference type="ARBA" id="ARBA00022603"/>
    </source>
</evidence>
<evidence type="ECO:0000313" key="8">
    <source>
        <dbReference type="Proteomes" id="UP000631114"/>
    </source>
</evidence>
<keyword evidence="3" id="KW-0489">Methyltransferase</keyword>
<dbReference type="GO" id="GO:0012505">
    <property type="term" value="C:endomembrane system"/>
    <property type="evidence" value="ECO:0007669"/>
    <property type="project" value="UniProtKB-SubCell"/>
</dbReference>
<dbReference type="InterPro" id="IPR029063">
    <property type="entry name" value="SAM-dependent_MTases_sf"/>
</dbReference>
<evidence type="ECO:0000313" key="7">
    <source>
        <dbReference type="EMBL" id="KAF9623447.1"/>
    </source>
</evidence>
<dbReference type="AlphaFoldDB" id="A0A835IWB1"/>
<protein>
    <recommendedName>
        <fullName evidence="9">Methyltransferase type 11 domain-containing protein</fullName>
    </recommendedName>
</protein>
<evidence type="ECO:0000256" key="2">
    <source>
        <dbReference type="ARBA" id="ARBA00008361"/>
    </source>
</evidence>
<dbReference type="GO" id="GO:0008168">
    <property type="term" value="F:methyltransferase activity"/>
    <property type="evidence" value="ECO:0007669"/>
    <property type="project" value="UniProtKB-KW"/>
</dbReference>
<dbReference type="PANTHER" id="PTHR44067">
    <property type="entry name" value="S-ADENOSYL-L-METHIONINE-DEPENDENT METHYLTRANSFERASE SUPERFAMILY PROTEIN-RELATED"/>
    <property type="match status" value="1"/>
</dbReference>
<dbReference type="GO" id="GO:0032259">
    <property type="term" value="P:methylation"/>
    <property type="evidence" value="ECO:0007669"/>
    <property type="project" value="UniProtKB-KW"/>
</dbReference>
<dbReference type="PANTHER" id="PTHR44067:SF7">
    <property type="entry name" value="METHYLTRANSFERASE TYPE 11 DOMAIN-CONTAINING PROTEIN"/>
    <property type="match status" value="1"/>
</dbReference>
<dbReference type="GO" id="GO:0016020">
    <property type="term" value="C:membrane"/>
    <property type="evidence" value="ECO:0007669"/>
    <property type="project" value="UniProtKB-SubCell"/>
</dbReference>
<dbReference type="InterPro" id="IPR004159">
    <property type="entry name" value="Put_SAM_MeTrfase"/>
</dbReference>
<dbReference type="SUPFAM" id="SSF53335">
    <property type="entry name" value="S-adenosyl-L-methionine-dependent methyltransferases"/>
    <property type="match status" value="1"/>
</dbReference>
<proteinExistence type="inferred from homology"/>
<keyword evidence="6" id="KW-0472">Membrane</keyword>
<accession>A0A835IWB1</accession>
<gene>
    <name evidence="7" type="ORF">IFM89_003031</name>
</gene>
<evidence type="ECO:0000256" key="1">
    <source>
        <dbReference type="ARBA" id="ARBA00004606"/>
    </source>
</evidence>
<evidence type="ECO:0000256" key="6">
    <source>
        <dbReference type="SAM" id="Phobius"/>
    </source>
</evidence>
<dbReference type="CDD" id="cd02440">
    <property type="entry name" value="AdoMet_MTases"/>
    <property type="match status" value="1"/>
</dbReference>
<evidence type="ECO:0000256" key="5">
    <source>
        <dbReference type="ARBA" id="ARBA00037847"/>
    </source>
</evidence>
<keyword evidence="6" id="KW-0812">Transmembrane</keyword>
<comment type="subcellular location">
    <subcellularLocation>
        <location evidence="5">Endomembrane system</location>
        <topology evidence="5">Single-pass membrane protein</topology>
    </subcellularLocation>
    <subcellularLocation>
        <location evidence="1">Membrane</location>
        <topology evidence="1">Single-pass type II membrane protein</topology>
    </subcellularLocation>
</comment>
<evidence type="ECO:0008006" key="9">
    <source>
        <dbReference type="Google" id="ProtNLM"/>
    </source>
</evidence>